<dbReference type="STRING" id="765257.A0A0C9YQ03"/>
<dbReference type="EMBL" id="KN833873">
    <property type="protein sequence ID" value="KIK15879.1"/>
    <property type="molecule type" value="Genomic_DNA"/>
</dbReference>
<feature type="domain" description="Kinetochore protein Ndc80 CH" evidence="13">
    <location>
        <begin position="99"/>
        <end position="220"/>
    </location>
</feature>
<keyword evidence="2 10" id="KW-0158">Chromosome</keyword>
<comment type="subcellular location">
    <subcellularLocation>
        <location evidence="10">Chromosome</location>
        <location evidence="10">Centromere</location>
        <location evidence="10">Kinetochore</location>
    </subcellularLocation>
    <subcellularLocation>
        <location evidence="10">Nucleus</location>
    </subcellularLocation>
</comment>
<dbReference type="GO" id="GO:0051315">
    <property type="term" value="P:attachment of mitotic spindle microtubules to kinetochore"/>
    <property type="evidence" value="ECO:0007669"/>
    <property type="project" value="UniProtKB-UniRule"/>
</dbReference>
<dbReference type="HOGENOM" id="CLU_012583_1_1_1"/>
<dbReference type="GO" id="GO:0005634">
    <property type="term" value="C:nucleus"/>
    <property type="evidence" value="ECO:0007669"/>
    <property type="project" value="UniProtKB-SubCell"/>
</dbReference>
<organism evidence="15 16">
    <name type="scientific">Pisolithus microcarpus 441</name>
    <dbReference type="NCBI Taxonomy" id="765257"/>
    <lineage>
        <taxon>Eukaryota</taxon>
        <taxon>Fungi</taxon>
        <taxon>Dikarya</taxon>
        <taxon>Basidiomycota</taxon>
        <taxon>Agaricomycotina</taxon>
        <taxon>Agaricomycetes</taxon>
        <taxon>Agaricomycetidae</taxon>
        <taxon>Boletales</taxon>
        <taxon>Sclerodermatineae</taxon>
        <taxon>Pisolithaceae</taxon>
        <taxon>Pisolithus</taxon>
    </lineage>
</organism>
<dbReference type="InterPro" id="IPR040967">
    <property type="entry name" value="DUF5595"/>
</dbReference>
<dbReference type="InterPro" id="IPR038273">
    <property type="entry name" value="Ndc80_sf"/>
</dbReference>
<feature type="region of interest" description="Disordered" evidence="12">
    <location>
        <begin position="65"/>
        <end position="87"/>
    </location>
</feature>
<feature type="coiled-coil region" evidence="11">
    <location>
        <begin position="516"/>
        <end position="621"/>
    </location>
</feature>
<dbReference type="AlphaFoldDB" id="A0A0C9YQ03"/>
<protein>
    <recommendedName>
        <fullName evidence="10">Kinetochore protein NDC80</fullName>
    </recommendedName>
</protein>
<evidence type="ECO:0000256" key="6">
    <source>
        <dbReference type="ARBA" id="ARBA00023054"/>
    </source>
</evidence>
<keyword evidence="8 10" id="KW-0131">Cell cycle</keyword>
<comment type="subunit">
    <text evidence="10">Component of the NDC80 complex.</text>
</comment>
<dbReference type="Gene3D" id="1.10.418.30">
    <property type="entry name" value="Ncd80 complex, Ncd80 subunit"/>
    <property type="match status" value="1"/>
</dbReference>
<evidence type="ECO:0000256" key="10">
    <source>
        <dbReference type="RuleBase" id="RU368072"/>
    </source>
</evidence>
<feature type="coiled-coil region" evidence="11">
    <location>
        <begin position="299"/>
        <end position="329"/>
    </location>
</feature>
<evidence type="ECO:0000313" key="15">
    <source>
        <dbReference type="EMBL" id="KIK15879.1"/>
    </source>
</evidence>
<feature type="coiled-coil region" evidence="11">
    <location>
        <begin position="406"/>
        <end position="433"/>
    </location>
</feature>
<dbReference type="Pfam" id="PF03801">
    <property type="entry name" value="Ndc80_HEC"/>
    <property type="match status" value="1"/>
</dbReference>
<dbReference type="GO" id="GO:0031262">
    <property type="term" value="C:Ndc80 complex"/>
    <property type="evidence" value="ECO:0007669"/>
    <property type="project" value="UniProtKB-UniRule"/>
</dbReference>
<feature type="domain" description="DUF5595" evidence="14">
    <location>
        <begin position="258"/>
        <end position="327"/>
    </location>
</feature>
<dbReference type="InterPro" id="IPR005550">
    <property type="entry name" value="Kinetochore_Ndc80"/>
</dbReference>
<feature type="compositionally biased region" description="Polar residues" evidence="12">
    <location>
        <begin position="49"/>
        <end position="59"/>
    </location>
</feature>
<name>A0A0C9YQ03_9AGAM</name>
<sequence>MLPVQDTHGNARSGIPMPSTVKKAPSSSVRMSLSGPALRAPYIPPVGSGPSSNPRHSVYRSQNANPLLQSTSKPNYGRTPLHNSTRRGSIWTGNAVIAAPSGSQTLKDPRPIRERAYQSKMRQEIFSWLHATGYEISIQTLTNITGKDYRAMFQHLVNLIDPCYPFEPKVRFEDEFQPALRALRYPFVSQMDNKWLAAPGSMHSWPSLLAVLHWLVDIGKVRRVRSLFPCFTRLYQARLQYLESDDSTLQNVERIPEEFHEPMHHQALAFEYFSEAYIAFFHGADVFTEQDKALEVRYAKKNERVLYDLEEQKEQLAQLQAELAQLQTSGAPVEKLQKAHGYLVSDRAKFHDVLQRFESRKKHLIDTIAHEKAELNMRAMNLDQLKSEHNKLLDTVTAQNLTPEEVARMNSDHETLSRNLEELKHKISETQKGVMSLEVMMTNRGAAAEEALDLYTNLLSSLGLFPPLAAPFEGVDLTLQLNLATTNVSQLLIGEDIRKVIKPTLSAVAELKRTKRAEVESERIKVDNDLDQLTLECENVYEEVREVEKKVVVLNEQADELRDAAQQESMVSNAEAARLERELAHARTAALSSGMGVKSRLQALQFDYREQQAKIARLKDETIRAIAKNSNEIALFKEEVSSRLRKLRDFVEEGG</sequence>
<dbReference type="PANTHER" id="PTHR10643:SF2">
    <property type="entry name" value="KINETOCHORE PROTEIN NDC80 HOMOLOG"/>
    <property type="match status" value="1"/>
</dbReference>
<accession>A0A0C9YQ03</accession>
<reference evidence="16" key="2">
    <citation type="submission" date="2015-01" db="EMBL/GenBank/DDBJ databases">
        <title>Evolutionary Origins and Diversification of the Mycorrhizal Mutualists.</title>
        <authorList>
            <consortium name="DOE Joint Genome Institute"/>
            <consortium name="Mycorrhizal Genomics Consortium"/>
            <person name="Kohler A."/>
            <person name="Kuo A."/>
            <person name="Nagy L.G."/>
            <person name="Floudas D."/>
            <person name="Copeland A."/>
            <person name="Barry K.W."/>
            <person name="Cichocki N."/>
            <person name="Veneault-Fourrey C."/>
            <person name="LaButti K."/>
            <person name="Lindquist E.A."/>
            <person name="Lipzen A."/>
            <person name="Lundell T."/>
            <person name="Morin E."/>
            <person name="Murat C."/>
            <person name="Riley R."/>
            <person name="Ohm R."/>
            <person name="Sun H."/>
            <person name="Tunlid A."/>
            <person name="Henrissat B."/>
            <person name="Grigoriev I.V."/>
            <person name="Hibbett D.S."/>
            <person name="Martin F."/>
        </authorList>
    </citation>
    <scope>NUCLEOTIDE SEQUENCE [LARGE SCALE GENOMIC DNA]</scope>
    <source>
        <strain evidence="16">441</strain>
    </source>
</reference>
<reference evidence="15 16" key="1">
    <citation type="submission" date="2014-04" db="EMBL/GenBank/DDBJ databases">
        <authorList>
            <consortium name="DOE Joint Genome Institute"/>
            <person name="Kuo A."/>
            <person name="Kohler A."/>
            <person name="Costa M.D."/>
            <person name="Nagy L.G."/>
            <person name="Floudas D."/>
            <person name="Copeland A."/>
            <person name="Barry K.W."/>
            <person name="Cichocki N."/>
            <person name="Veneault-Fourrey C."/>
            <person name="LaButti K."/>
            <person name="Lindquist E.A."/>
            <person name="Lipzen A."/>
            <person name="Lundell T."/>
            <person name="Morin E."/>
            <person name="Murat C."/>
            <person name="Sun H."/>
            <person name="Tunlid A."/>
            <person name="Henrissat B."/>
            <person name="Grigoriev I.V."/>
            <person name="Hibbett D.S."/>
            <person name="Martin F."/>
            <person name="Nordberg H.P."/>
            <person name="Cantor M.N."/>
            <person name="Hua S.X."/>
        </authorList>
    </citation>
    <scope>NUCLEOTIDE SEQUENCE [LARGE SCALE GENOMIC DNA]</scope>
    <source>
        <strain evidence="15 16">441</strain>
    </source>
</reference>
<feature type="region of interest" description="Disordered" evidence="12">
    <location>
        <begin position="40"/>
        <end position="59"/>
    </location>
</feature>
<keyword evidence="3 10" id="KW-0132">Cell division</keyword>
<dbReference type="PANTHER" id="PTHR10643">
    <property type="entry name" value="KINETOCHORE PROTEIN NDC80"/>
    <property type="match status" value="1"/>
</dbReference>
<evidence type="ECO:0000256" key="11">
    <source>
        <dbReference type="SAM" id="Coils"/>
    </source>
</evidence>
<evidence type="ECO:0000256" key="5">
    <source>
        <dbReference type="ARBA" id="ARBA00022838"/>
    </source>
</evidence>
<dbReference type="OrthoDB" id="7459479at2759"/>
<dbReference type="Gene3D" id="6.10.250.1950">
    <property type="match status" value="1"/>
</dbReference>
<dbReference type="Pfam" id="PF18077">
    <property type="entry name" value="DUF5595"/>
    <property type="match status" value="1"/>
</dbReference>
<evidence type="ECO:0000256" key="7">
    <source>
        <dbReference type="ARBA" id="ARBA00023242"/>
    </source>
</evidence>
<evidence type="ECO:0000256" key="1">
    <source>
        <dbReference type="ARBA" id="ARBA00007050"/>
    </source>
</evidence>
<evidence type="ECO:0000256" key="4">
    <source>
        <dbReference type="ARBA" id="ARBA00022776"/>
    </source>
</evidence>
<keyword evidence="7 10" id="KW-0539">Nucleus</keyword>
<proteinExistence type="inferred from homology"/>
<evidence type="ECO:0000256" key="9">
    <source>
        <dbReference type="ARBA" id="ARBA00023328"/>
    </source>
</evidence>
<evidence type="ECO:0000256" key="3">
    <source>
        <dbReference type="ARBA" id="ARBA00022618"/>
    </source>
</evidence>
<evidence type="ECO:0000256" key="12">
    <source>
        <dbReference type="SAM" id="MobiDB-lite"/>
    </source>
</evidence>
<evidence type="ECO:0000256" key="2">
    <source>
        <dbReference type="ARBA" id="ARBA00022454"/>
    </source>
</evidence>
<keyword evidence="5 10" id="KW-0995">Kinetochore</keyword>
<evidence type="ECO:0000256" key="8">
    <source>
        <dbReference type="ARBA" id="ARBA00023306"/>
    </source>
</evidence>
<evidence type="ECO:0000259" key="13">
    <source>
        <dbReference type="Pfam" id="PF03801"/>
    </source>
</evidence>
<evidence type="ECO:0000259" key="14">
    <source>
        <dbReference type="Pfam" id="PF18077"/>
    </source>
</evidence>
<dbReference type="GO" id="GO:0051301">
    <property type="term" value="P:cell division"/>
    <property type="evidence" value="ECO:0007669"/>
    <property type="project" value="UniProtKB-UniRule"/>
</dbReference>
<keyword evidence="6 11" id="KW-0175">Coiled coil</keyword>
<dbReference type="InterPro" id="IPR055260">
    <property type="entry name" value="Ndc80_CH"/>
</dbReference>
<comment type="function">
    <text evidence="10">Acts as a component of the essential kinetochore-associated NDC80 complex, which is required for chromosome segregation and spindle checkpoint activity.</text>
</comment>
<keyword evidence="16" id="KW-1185">Reference proteome</keyword>
<gene>
    <name evidence="15" type="ORF">PISMIDRAFT_282839</name>
</gene>
<keyword evidence="4 10" id="KW-0498">Mitosis</keyword>
<comment type="similarity">
    <text evidence="1 10">Belongs to the NDC80/HEC1 family.</text>
</comment>
<evidence type="ECO:0000313" key="16">
    <source>
        <dbReference type="Proteomes" id="UP000054018"/>
    </source>
</evidence>
<dbReference type="Proteomes" id="UP000054018">
    <property type="component" value="Unassembled WGS sequence"/>
</dbReference>
<feature type="region of interest" description="Disordered" evidence="12">
    <location>
        <begin position="1"/>
        <end position="33"/>
    </location>
</feature>
<keyword evidence="9 10" id="KW-0137">Centromere</keyword>
<feature type="compositionally biased region" description="Polar residues" evidence="12">
    <location>
        <begin position="65"/>
        <end position="74"/>
    </location>
</feature>